<dbReference type="EMBL" id="KJ645900">
    <property type="protein sequence ID" value="AII16996.1"/>
    <property type="molecule type" value="Genomic_DNA"/>
</dbReference>
<name>A0A076FHT9_9VIRU</name>
<protein>
    <submittedName>
        <fullName evidence="2">Uncharacterized protein</fullName>
    </submittedName>
</protein>
<evidence type="ECO:0000313" key="2">
    <source>
        <dbReference type="EMBL" id="AII16996.1"/>
    </source>
</evidence>
<dbReference type="InterPro" id="IPR011856">
    <property type="entry name" value="tRNA_endonuc-like_dom_sf"/>
</dbReference>
<gene>
    <name evidence="2" type="ORF">AaV_143</name>
</gene>
<proteinExistence type="predicted"/>
<dbReference type="GeneID" id="20041443"/>
<evidence type="ECO:0000256" key="1">
    <source>
        <dbReference type="SAM" id="MobiDB-lite"/>
    </source>
</evidence>
<dbReference type="KEGG" id="vg:20041443"/>
<feature type="compositionally biased region" description="Basic and acidic residues" evidence="1">
    <location>
        <begin position="88"/>
        <end position="115"/>
    </location>
</feature>
<sequence>MITGLTRIIISFSKQKIVKMPAGTPITYEDYKDFIVETEEEFNAIVAAKKAKDKEDGKRQFQFDRCKFKFKFPDGKDSELTMVCAWKDNPKKPPSERNKEKSDKAKARAKDPENNNYAIEEKSIEQIFEIINEKQDSNIEIKVVGLEGCHVDVAVRIKGSNEDIWCPIQIKSSNAEEIPQFCMERYKCPEEFKDKYEKFGYYENMLTICHNMKIDEFLIIPPHSNDKIPDTSLTFNSGVNKEFGVKKDKIYDIIIEYIRDYSATLGKPHRELQLICNEKYKLEIEHIHLRIDTFSEIFDMKEISGKAFDFIINDSIKIQEKTVNAEPKCNGNSFKFKLAKSDEKGKYQPYAINDNDFYWFNLAGTKYFYVIPSELLERDRNIRDSLTLHKEFNINTRGPKYNDKWTYDFRFDRTKPDDIECLWNLIHSEF</sequence>
<dbReference type="Proteomes" id="UP000028667">
    <property type="component" value="Segment"/>
</dbReference>
<feature type="region of interest" description="Disordered" evidence="1">
    <location>
        <begin position="87"/>
        <end position="115"/>
    </location>
</feature>
<reference evidence="2 3" key="1">
    <citation type="journal article" date="2014" name="Virology">
        <title>Genome of brown tide virus (AaV), the little giant of the Megaviridae, elucidates NCLDV genome expansion and host-virus coevolution.</title>
        <authorList>
            <person name="Moniruzzaman M."/>
            <person name="LeCleir G.R."/>
            <person name="Brown C.M."/>
            <person name="Gobler C.J."/>
            <person name="Bidle K.D."/>
            <person name="Wilson W.H."/>
            <person name="Wilhelm S.W."/>
        </authorList>
    </citation>
    <scope>NUCLEOTIDE SEQUENCE [LARGE SCALE GENOMIC DNA]</scope>
    <source>
        <strain evidence="2">BtV-01</strain>
    </source>
</reference>
<organism evidence="2 3">
    <name type="scientific">Aureococcus anophagefferens virus</name>
    <dbReference type="NCBI Taxonomy" id="1474867"/>
    <lineage>
        <taxon>Viruses</taxon>
        <taxon>Varidnaviria</taxon>
        <taxon>Bamfordvirae</taxon>
        <taxon>Nucleocytoviricota</taxon>
        <taxon>Megaviricetes</taxon>
        <taxon>Imitervirales</taxon>
        <taxon>Schizomimiviridae</taxon>
        <taxon>Kratosvirus</taxon>
        <taxon>Kratosvirus quantuckense</taxon>
    </lineage>
</organism>
<accession>A0A076FHT9</accession>
<evidence type="ECO:0000313" key="3">
    <source>
        <dbReference type="Proteomes" id="UP000028667"/>
    </source>
</evidence>
<dbReference type="RefSeq" id="YP_009052219.1">
    <property type="nucleotide sequence ID" value="NC_024697.1"/>
</dbReference>
<keyword evidence="3" id="KW-1185">Reference proteome</keyword>
<dbReference type="Gene3D" id="3.40.1350.10">
    <property type="match status" value="1"/>
</dbReference>
<dbReference type="GO" id="GO:0003676">
    <property type="term" value="F:nucleic acid binding"/>
    <property type="evidence" value="ECO:0007669"/>
    <property type="project" value="InterPro"/>
</dbReference>